<sequence>MIRILLLCSFLALFGLGGSTLVLLRALQRQQVLAERLAAVAAQHGGARDAAPPSLLRLVDQQQLRGAMLALAAVFGFDPEHPDLHPARWWLVLLAASGIAWYGAGLAAGLIGWAAYLAMPLASIWLSRNLFAWWDRRRTDVLYRQFPDALAMIVRSVRVGIPVGEALRLVSREIAPPTGLEFARLADQIAIGMPMEEALHRMSRRNKMPEYRFFATALALQSQTGGGLAETLDNLAEVIRKRVALKARGMALASEANTSAGILAALPLIAGLGLWFMNPAYLSLLFTDPGGQHVLSLAILLLGAGLFVMRTTIRRSLS</sequence>
<keyword evidence="3 6" id="KW-0812">Transmembrane</keyword>
<reference evidence="8" key="1">
    <citation type="journal article" date="2020" name="mSystems">
        <title>Genome- and Community-Level Interaction Insights into Carbon Utilization and Element Cycling Functions of Hydrothermarchaeota in Hydrothermal Sediment.</title>
        <authorList>
            <person name="Zhou Z."/>
            <person name="Liu Y."/>
            <person name="Xu W."/>
            <person name="Pan J."/>
            <person name="Luo Z.H."/>
            <person name="Li M."/>
        </authorList>
    </citation>
    <scope>NUCLEOTIDE SEQUENCE</scope>
    <source>
        <strain evidence="8">SpSt-997</strain>
    </source>
</reference>
<evidence type="ECO:0000256" key="6">
    <source>
        <dbReference type="SAM" id="Phobius"/>
    </source>
</evidence>
<keyword evidence="2" id="KW-1003">Cell membrane</keyword>
<feature type="domain" description="Type II secretion system protein GspF" evidence="7">
    <location>
        <begin position="152"/>
        <end position="269"/>
    </location>
</feature>
<organism evidence="8">
    <name type="scientific">Acidicaldus sp</name>
    <dbReference type="NCBI Taxonomy" id="1872105"/>
    <lineage>
        <taxon>Bacteria</taxon>
        <taxon>Pseudomonadati</taxon>
        <taxon>Pseudomonadota</taxon>
        <taxon>Alphaproteobacteria</taxon>
        <taxon>Acetobacterales</taxon>
        <taxon>Acetobacteraceae</taxon>
        <taxon>Acidicaldus</taxon>
    </lineage>
</organism>
<dbReference type="EMBL" id="DTQM01000250">
    <property type="protein sequence ID" value="HGC44172.1"/>
    <property type="molecule type" value="Genomic_DNA"/>
</dbReference>
<keyword evidence="4 6" id="KW-1133">Transmembrane helix</keyword>
<evidence type="ECO:0000256" key="3">
    <source>
        <dbReference type="ARBA" id="ARBA00022692"/>
    </source>
</evidence>
<evidence type="ECO:0000256" key="1">
    <source>
        <dbReference type="ARBA" id="ARBA00004651"/>
    </source>
</evidence>
<dbReference type="PANTHER" id="PTHR35007">
    <property type="entry name" value="INTEGRAL MEMBRANE PROTEIN-RELATED"/>
    <property type="match status" value="1"/>
</dbReference>
<name>A0A8J4M7K8_9PROT</name>
<feature type="transmembrane region" description="Helical" evidence="6">
    <location>
        <begin position="256"/>
        <end position="278"/>
    </location>
</feature>
<evidence type="ECO:0000313" key="8">
    <source>
        <dbReference type="EMBL" id="HGC44172.1"/>
    </source>
</evidence>
<gene>
    <name evidence="8" type="ORF">ENY07_13280</name>
</gene>
<evidence type="ECO:0000256" key="5">
    <source>
        <dbReference type="ARBA" id="ARBA00023136"/>
    </source>
</evidence>
<evidence type="ECO:0000256" key="4">
    <source>
        <dbReference type="ARBA" id="ARBA00022989"/>
    </source>
</evidence>
<dbReference type="PANTHER" id="PTHR35007:SF1">
    <property type="entry name" value="PILUS ASSEMBLY PROTEIN"/>
    <property type="match status" value="1"/>
</dbReference>
<protein>
    <submittedName>
        <fullName evidence="8">Type II secretion system protein F</fullName>
    </submittedName>
</protein>
<evidence type="ECO:0000256" key="2">
    <source>
        <dbReference type="ARBA" id="ARBA00022475"/>
    </source>
</evidence>
<keyword evidence="5 6" id="KW-0472">Membrane</keyword>
<feature type="transmembrane region" description="Helical" evidence="6">
    <location>
        <begin position="290"/>
        <end position="309"/>
    </location>
</feature>
<dbReference type="AlphaFoldDB" id="A0A8J4M7K8"/>
<dbReference type="Gene3D" id="1.20.81.30">
    <property type="entry name" value="Type II secretion system (T2SS), domain F"/>
    <property type="match status" value="1"/>
</dbReference>
<feature type="transmembrane region" description="Helical" evidence="6">
    <location>
        <begin position="89"/>
        <end position="118"/>
    </location>
</feature>
<accession>A0A8J4M7K8</accession>
<dbReference type="Pfam" id="PF00482">
    <property type="entry name" value="T2SSF"/>
    <property type="match status" value="1"/>
</dbReference>
<dbReference type="GO" id="GO:0005886">
    <property type="term" value="C:plasma membrane"/>
    <property type="evidence" value="ECO:0007669"/>
    <property type="project" value="UniProtKB-SubCell"/>
</dbReference>
<dbReference type="InterPro" id="IPR018076">
    <property type="entry name" value="T2SS_GspF_dom"/>
</dbReference>
<proteinExistence type="predicted"/>
<comment type="subcellular location">
    <subcellularLocation>
        <location evidence="1">Cell membrane</location>
        <topology evidence="1">Multi-pass membrane protein</topology>
    </subcellularLocation>
</comment>
<evidence type="ECO:0000259" key="7">
    <source>
        <dbReference type="Pfam" id="PF00482"/>
    </source>
</evidence>
<comment type="caution">
    <text evidence="8">The sequence shown here is derived from an EMBL/GenBank/DDBJ whole genome shotgun (WGS) entry which is preliminary data.</text>
</comment>
<dbReference type="InterPro" id="IPR042094">
    <property type="entry name" value="T2SS_GspF_sf"/>
</dbReference>